<sequence>MHGYECEACCMCAADKIPVTTSALLLAEAIQGVLSGVSEQADVDAAHLQLVGHLCTHLSPIQYTYGVRLLAILTQGAKPETLSRASAILLRSGARSDITARRAILVAAIALALYHPVPTLLNLEELRVPCSDLVEPAAVLLFLLSCTIHNLPDDEYAQAFDGLRVAITKWISISTLAKSPLHGALLFFQQAYGGTPINRELCAADIDSLGLIYDQLVSPPLTTLLNFQTYFHSDGGFLDFISPLLDFLERNADGYGLARAALSAKSSVYLAQLFLSVPLSSLHAKFFLLRELLATLETTSCDSHIDAVAAEICTILEMNIPQRYKLSAVAALDALINKPMSYACCTRCTHTLAAFVVRYPGSEVAALALSLEVLISRPDYLELVKLVSEGLPRDTLVLQYFSYEVRRQVSRDISETVELFLKQRLVLDNLVGDALIHLEEFLGTIVDFSRRKPLPTRIYYYLVTSMQGLLRPIFSPQTQQGTESLAALGRRQVQLASLYWGCEPLPLQTYLEAVENLRQYGRGSLCAIDSLSLWLIINHLSTTRQMFDHVGTISFLLVQLDGKQEATVTARYLATLISIFCTQTETFRKSECGRSLCQQIWHFCKETTETFEAALFLRENIQALIDTQERQFVGNAVSCIIKAVNNLDLTPLQILSVGLKDLECTRRNNYFLLDYLLATIPANMVCRVMDQTYIPAFSKVAEMTCTCPGFGTVAAFLLLLATGCGYLQGRKFTRNGLSERAFSELHKTIERAANDQAPWEIAVALLITGLLQGEDYTNSKGCKDLIQLFYTEVPPKESPWYLVPRVFQSLQCSITTSSLTSQKTPLDRVIYLIGCSTPQTIDEVCFQGVCLSEFLIGMLDWAAPIPPMIRNFRDVIHRRMQTPLATRLEAAGVALIPARIPNEILQFSQTLDWQTVCQNGLNLEAIVERILILILCARFTDITTEGSINELPRHHPAPSLPTSSAR</sequence>
<evidence type="ECO:0000313" key="1">
    <source>
        <dbReference type="EMBL" id="TNJ28098.1"/>
    </source>
</evidence>
<gene>
    <name evidence="1" type="ORF">GMRT_15162</name>
</gene>
<proteinExistence type="predicted"/>
<evidence type="ECO:0000313" key="2">
    <source>
        <dbReference type="Proteomes" id="UP000315496"/>
    </source>
</evidence>
<dbReference type="EMBL" id="VDLU01000002">
    <property type="protein sequence ID" value="TNJ28098.1"/>
    <property type="molecule type" value="Genomic_DNA"/>
</dbReference>
<comment type="caution">
    <text evidence="1">The sequence shown here is derived from an EMBL/GenBank/DDBJ whole genome shotgun (WGS) entry which is preliminary data.</text>
</comment>
<reference evidence="1 2" key="1">
    <citation type="submission" date="2019-05" db="EMBL/GenBank/DDBJ databases">
        <title>The compact genome of Giardia muris reveals important steps in the evolution of intestinal protozoan parasites.</title>
        <authorList>
            <person name="Xu F."/>
            <person name="Jimenez-Gonzalez A."/>
            <person name="Einarsson E."/>
            <person name="Astvaldsson A."/>
            <person name="Peirasmaki D."/>
            <person name="Eckmann L."/>
            <person name="Andersson J.O."/>
            <person name="Svard S.G."/>
            <person name="Jerlstrom-Hultqvist J."/>
        </authorList>
    </citation>
    <scope>NUCLEOTIDE SEQUENCE [LARGE SCALE GENOMIC DNA]</scope>
    <source>
        <strain evidence="1 2">Roberts-Thomson</strain>
    </source>
</reference>
<dbReference type="Proteomes" id="UP000315496">
    <property type="component" value="Chromosome 2"/>
</dbReference>
<protein>
    <submittedName>
        <fullName evidence="1">Uncharacterized protein</fullName>
    </submittedName>
</protein>
<accession>A0A4Z1SX43</accession>
<dbReference type="VEuPathDB" id="GiardiaDB:GMRT_15162"/>
<dbReference type="AlphaFoldDB" id="A0A4Z1SX43"/>
<name>A0A4Z1SX43_GIAMU</name>
<keyword evidence="2" id="KW-1185">Reference proteome</keyword>
<organism evidence="1 2">
    <name type="scientific">Giardia muris</name>
    <dbReference type="NCBI Taxonomy" id="5742"/>
    <lineage>
        <taxon>Eukaryota</taxon>
        <taxon>Metamonada</taxon>
        <taxon>Diplomonadida</taxon>
        <taxon>Hexamitidae</taxon>
        <taxon>Giardiinae</taxon>
        <taxon>Giardia</taxon>
    </lineage>
</organism>